<keyword evidence="1" id="KW-0812">Transmembrane</keyword>
<feature type="transmembrane region" description="Helical" evidence="1">
    <location>
        <begin position="200"/>
        <end position="218"/>
    </location>
</feature>
<reference evidence="4" key="1">
    <citation type="journal article" date="2019" name="Int. J. Syst. Evol. Microbiol.">
        <title>The Global Catalogue of Microorganisms (GCM) 10K type strain sequencing project: providing services to taxonomists for standard genome sequencing and annotation.</title>
        <authorList>
            <consortium name="The Broad Institute Genomics Platform"/>
            <consortium name="The Broad Institute Genome Sequencing Center for Infectious Disease"/>
            <person name="Wu L."/>
            <person name="Ma J."/>
        </authorList>
    </citation>
    <scope>NUCLEOTIDE SEQUENCE [LARGE SCALE GENOMIC DNA]</scope>
    <source>
        <strain evidence="4">JCM 18715</strain>
    </source>
</reference>
<keyword evidence="4" id="KW-1185">Reference proteome</keyword>
<sequence length="353" mass="38957">MMSRPDQRLPRYLALAYALLTAYACLYPFSDWRDPGVSPFAFLTAPIPRYNTLTDLLLNVLGFLPLGFMLGASLRGMTRKGIGLLLATLLCVLFSAMLESAQNYLATRVASNIDFAANSLGGLAGALLALRWGNLFDPDGQLSRWRQRRILPGRIGETGLILIGLWWLTQLEPTSTLFGTGDLRPLFDLPAPLAFSARRFVIIEALVVATNLLALGLLVRRCMREPRGQLVMLVLLIGLAVRTLADHVFMLPPEPLQWATPGALRGLLIGALALIVAWRLPGWLQHSLACLSLLLATALVNIAPDNPYELASMRLIHESHFLNFHGLTRLAEFLWPFLALIYLTANAAIANRR</sequence>
<evidence type="ECO:0000313" key="4">
    <source>
        <dbReference type="Proteomes" id="UP001500547"/>
    </source>
</evidence>
<gene>
    <name evidence="3" type="ORF">GCM10025770_19070</name>
</gene>
<dbReference type="PROSITE" id="PS51257">
    <property type="entry name" value="PROKAR_LIPOPROTEIN"/>
    <property type="match status" value="1"/>
</dbReference>
<dbReference type="Proteomes" id="UP001500547">
    <property type="component" value="Unassembled WGS sequence"/>
</dbReference>
<name>A0ABP9QN33_9RHOO</name>
<feature type="transmembrane region" description="Helical" evidence="1">
    <location>
        <begin position="12"/>
        <end position="30"/>
    </location>
</feature>
<feature type="transmembrane region" description="Helical" evidence="1">
    <location>
        <begin position="81"/>
        <end position="98"/>
    </location>
</feature>
<feature type="transmembrane region" description="Helical" evidence="1">
    <location>
        <begin position="262"/>
        <end position="280"/>
    </location>
</feature>
<evidence type="ECO:0000259" key="2">
    <source>
        <dbReference type="Pfam" id="PF04892"/>
    </source>
</evidence>
<comment type="caution">
    <text evidence="3">The sequence shown here is derived from an EMBL/GenBank/DDBJ whole genome shotgun (WGS) entry which is preliminary data.</text>
</comment>
<dbReference type="Pfam" id="PF04892">
    <property type="entry name" value="VanZ"/>
    <property type="match status" value="1"/>
</dbReference>
<organism evidence="3 4">
    <name type="scientific">Viridibacterium curvum</name>
    <dbReference type="NCBI Taxonomy" id="1101404"/>
    <lineage>
        <taxon>Bacteria</taxon>
        <taxon>Pseudomonadati</taxon>
        <taxon>Pseudomonadota</taxon>
        <taxon>Betaproteobacteria</taxon>
        <taxon>Rhodocyclales</taxon>
        <taxon>Rhodocyclaceae</taxon>
        <taxon>Viridibacterium</taxon>
    </lineage>
</organism>
<keyword evidence="1" id="KW-0472">Membrane</keyword>
<dbReference type="InterPro" id="IPR006976">
    <property type="entry name" value="VanZ-like"/>
</dbReference>
<feature type="transmembrane region" description="Helical" evidence="1">
    <location>
        <begin position="110"/>
        <end position="130"/>
    </location>
</feature>
<dbReference type="RefSeq" id="WP_345532686.1">
    <property type="nucleotide sequence ID" value="NZ_BAABLD010000008.1"/>
</dbReference>
<feature type="transmembrane region" description="Helical" evidence="1">
    <location>
        <begin position="333"/>
        <end position="350"/>
    </location>
</feature>
<feature type="transmembrane region" description="Helical" evidence="1">
    <location>
        <begin position="56"/>
        <end position="74"/>
    </location>
</feature>
<protein>
    <submittedName>
        <fullName evidence="3">VanZ family protein</fullName>
    </submittedName>
</protein>
<evidence type="ECO:0000313" key="3">
    <source>
        <dbReference type="EMBL" id="GAA5164705.1"/>
    </source>
</evidence>
<accession>A0ABP9QN33</accession>
<feature type="domain" description="VanZ-like" evidence="2">
    <location>
        <begin position="20"/>
        <end position="130"/>
    </location>
</feature>
<feature type="transmembrane region" description="Helical" evidence="1">
    <location>
        <begin position="287"/>
        <end position="304"/>
    </location>
</feature>
<proteinExistence type="predicted"/>
<evidence type="ECO:0000256" key="1">
    <source>
        <dbReference type="SAM" id="Phobius"/>
    </source>
</evidence>
<feature type="transmembrane region" description="Helical" evidence="1">
    <location>
        <begin position="230"/>
        <end position="250"/>
    </location>
</feature>
<feature type="transmembrane region" description="Helical" evidence="1">
    <location>
        <begin position="151"/>
        <end position="169"/>
    </location>
</feature>
<dbReference type="EMBL" id="BAABLD010000008">
    <property type="protein sequence ID" value="GAA5164705.1"/>
    <property type="molecule type" value="Genomic_DNA"/>
</dbReference>
<keyword evidence="1" id="KW-1133">Transmembrane helix</keyword>